<comment type="similarity">
    <text evidence="4 9">Belongs to the SurE nucleotidase family.</text>
</comment>
<accession>A0A831YCX5</accession>
<dbReference type="SUPFAM" id="SSF64167">
    <property type="entry name" value="SurE-like"/>
    <property type="match status" value="1"/>
</dbReference>
<dbReference type="InterPro" id="IPR002828">
    <property type="entry name" value="SurE-like_Pase/nucleotidase"/>
</dbReference>
<dbReference type="GO" id="GO:0008253">
    <property type="term" value="F:5'-nucleotidase activity"/>
    <property type="evidence" value="ECO:0007669"/>
    <property type="project" value="UniProtKB-UniRule"/>
</dbReference>
<dbReference type="EMBL" id="DSFC01000116">
    <property type="protein sequence ID" value="HEV09159.1"/>
    <property type="molecule type" value="Genomic_DNA"/>
</dbReference>
<dbReference type="GO" id="GO:0000166">
    <property type="term" value="F:nucleotide binding"/>
    <property type="evidence" value="ECO:0007669"/>
    <property type="project" value="UniProtKB-KW"/>
</dbReference>
<name>A0A831YCX5_9AQUI</name>
<evidence type="ECO:0000256" key="6">
    <source>
        <dbReference type="ARBA" id="ARBA00022723"/>
    </source>
</evidence>
<feature type="binding site" evidence="9">
    <location>
        <position position="11"/>
    </location>
    <ligand>
        <name>a divalent metal cation</name>
        <dbReference type="ChEBI" id="CHEBI:60240"/>
    </ligand>
</feature>
<proteinExistence type="inferred from homology"/>
<dbReference type="GO" id="GO:0005737">
    <property type="term" value="C:cytoplasm"/>
    <property type="evidence" value="ECO:0007669"/>
    <property type="project" value="UniProtKB-SubCell"/>
</dbReference>
<evidence type="ECO:0000256" key="2">
    <source>
        <dbReference type="ARBA" id="ARBA00001946"/>
    </source>
</evidence>
<dbReference type="Pfam" id="PF01975">
    <property type="entry name" value="SurE"/>
    <property type="match status" value="1"/>
</dbReference>
<keyword evidence="7 9" id="KW-0547">Nucleotide-binding</keyword>
<feature type="binding site" evidence="9">
    <location>
        <position position="96"/>
    </location>
    <ligand>
        <name>a divalent metal cation</name>
        <dbReference type="ChEBI" id="CHEBI:60240"/>
    </ligand>
</feature>
<dbReference type="HAMAP" id="MF_00060">
    <property type="entry name" value="SurE"/>
    <property type="match status" value="1"/>
</dbReference>
<protein>
    <recommendedName>
        <fullName evidence="9">5'-nucleotidase SurE</fullName>
        <ecNumber evidence="9">3.1.3.5</ecNumber>
    </recommendedName>
    <alternativeName>
        <fullName evidence="9">Nucleoside 5'-monophosphate phosphohydrolase</fullName>
    </alternativeName>
</protein>
<comment type="subcellular location">
    <subcellularLocation>
        <location evidence="3 9">Cytoplasm</location>
    </subcellularLocation>
</comment>
<keyword evidence="8 9" id="KW-0378">Hydrolase</keyword>
<keyword evidence="5 9" id="KW-0963">Cytoplasm</keyword>
<evidence type="ECO:0000256" key="4">
    <source>
        <dbReference type="ARBA" id="ARBA00011062"/>
    </source>
</evidence>
<dbReference type="EC" id="3.1.3.5" evidence="9"/>
<comment type="catalytic activity">
    <reaction evidence="1 9">
        <text>a ribonucleoside 5'-phosphate + H2O = a ribonucleoside + phosphate</text>
        <dbReference type="Rhea" id="RHEA:12484"/>
        <dbReference type="ChEBI" id="CHEBI:15377"/>
        <dbReference type="ChEBI" id="CHEBI:18254"/>
        <dbReference type="ChEBI" id="CHEBI:43474"/>
        <dbReference type="ChEBI" id="CHEBI:58043"/>
        <dbReference type="EC" id="3.1.3.5"/>
    </reaction>
</comment>
<evidence type="ECO:0000256" key="5">
    <source>
        <dbReference type="ARBA" id="ARBA00022490"/>
    </source>
</evidence>
<evidence type="ECO:0000259" key="10">
    <source>
        <dbReference type="Pfam" id="PF01975"/>
    </source>
</evidence>
<dbReference type="Proteomes" id="UP000885621">
    <property type="component" value="Unassembled WGS sequence"/>
</dbReference>
<dbReference type="GO" id="GO:0004309">
    <property type="term" value="F:exopolyphosphatase activity"/>
    <property type="evidence" value="ECO:0007669"/>
    <property type="project" value="TreeGrafter"/>
</dbReference>
<dbReference type="InterPro" id="IPR036523">
    <property type="entry name" value="SurE-like_sf"/>
</dbReference>
<dbReference type="InterPro" id="IPR030048">
    <property type="entry name" value="SurE"/>
</dbReference>
<dbReference type="AlphaFoldDB" id="A0A831YCX5"/>
<dbReference type="GO" id="GO:0046872">
    <property type="term" value="F:metal ion binding"/>
    <property type="evidence" value="ECO:0007669"/>
    <property type="project" value="UniProtKB-UniRule"/>
</dbReference>
<evidence type="ECO:0000256" key="9">
    <source>
        <dbReference type="HAMAP-Rule" id="MF_00060"/>
    </source>
</evidence>
<keyword evidence="6 9" id="KW-0479">Metal-binding</keyword>
<evidence type="ECO:0000256" key="8">
    <source>
        <dbReference type="ARBA" id="ARBA00022801"/>
    </source>
</evidence>
<comment type="function">
    <text evidence="9">Nucleotidase that shows phosphatase activity on nucleoside 5'-monophosphates.</text>
</comment>
<evidence type="ECO:0000256" key="7">
    <source>
        <dbReference type="ARBA" id="ARBA00022741"/>
    </source>
</evidence>
<feature type="binding site" evidence="9">
    <location>
        <position position="42"/>
    </location>
    <ligand>
        <name>a divalent metal cation</name>
        <dbReference type="ChEBI" id="CHEBI:60240"/>
    </ligand>
</feature>
<feature type="binding site" evidence="9">
    <location>
        <position position="10"/>
    </location>
    <ligand>
        <name>a divalent metal cation</name>
        <dbReference type="ChEBI" id="CHEBI:60240"/>
    </ligand>
</feature>
<evidence type="ECO:0000313" key="11">
    <source>
        <dbReference type="EMBL" id="HEV09159.1"/>
    </source>
</evidence>
<dbReference type="NCBIfam" id="NF001490">
    <property type="entry name" value="PRK00346.1-4"/>
    <property type="match status" value="1"/>
</dbReference>
<dbReference type="FunFam" id="3.40.1210.10:FF:000001">
    <property type="entry name" value="5'/3'-nucleotidase SurE"/>
    <property type="match status" value="1"/>
</dbReference>
<dbReference type="Gene3D" id="3.40.1210.10">
    <property type="entry name" value="Survival protein SurE-like phosphatase/nucleotidase"/>
    <property type="match status" value="1"/>
</dbReference>
<feature type="domain" description="Survival protein SurE-like phosphatase/nucleotidase" evidence="10">
    <location>
        <begin position="5"/>
        <end position="188"/>
    </location>
</feature>
<sequence>MKKLIFLTNDDGYQSKGLLSMRETLIKAGFEVVTVTPDRNMSGTSHSLTFTRPLKIVKLEENFYYVADGTPADCVHLGLNVILEGKKPDLLVSGINTGPNIGNDVFYSGTVGAAREGTLFDIPSIAFSVGSSKNPNYPEIAEVGLKIVKAVMLKGLPKGVFLNVNIPTIPKNQIKGFLLTKQGRSAYKEEIVKYLSPSKEEYYWIGGEEALLEECQPGTDYTAVKEGFVSITPIKLDLTDHLAIETLDKENFLSEIMRF</sequence>
<evidence type="ECO:0000256" key="1">
    <source>
        <dbReference type="ARBA" id="ARBA00000815"/>
    </source>
</evidence>
<gene>
    <name evidence="9 11" type="primary">surE</name>
    <name evidence="11" type="ORF">ENO34_02020</name>
</gene>
<dbReference type="GO" id="GO:0008254">
    <property type="term" value="F:3'-nucleotidase activity"/>
    <property type="evidence" value="ECO:0007669"/>
    <property type="project" value="TreeGrafter"/>
</dbReference>
<reference evidence="11" key="1">
    <citation type="journal article" date="2020" name="mSystems">
        <title>Genome- and Community-Level Interaction Insights into Carbon Utilization and Element Cycling Functions of Hydrothermarchaeota in Hydrothermal Sediment.</title>
        <authorList>
            <person name="Zhou Z."/>
            <person name="Liu Y."/>
            <person name="Xu W."/>
            <person name="Pan J."/>
            <person name="Luo Z.H."/>
            <person name="Li M."/>
        </authorList>
    </citation>
    <scope>NUCLEOTIDE SEQUENCE [LARGE SCALE GENOMIC DNA]</scope>
    <source>
        <strain evidence="11">SpSt-1257</strain>
    </source>
</reference>
<dbReference type="PANTHER" id="PTHR30457:SF12">
    <property type="entry name" value="5'_3'-NUCLEOTIDASE SURE"/>
    <property type="match status" value="1"/>
</dbReference>
<evidence type="ECO:0000256" key="3">
    <source>
        <dbReference type="ARBA" id="ARBA00004496"/>
    </source>
</evidence>
<organism evidence="11">
    <name type="scientific">Sulfurihydrogenibium azorense</name>
    <dbReference type="NCBI Taxonomy" id="309806"/>
    <lineage>
        <taxon>Bacteria</taxon>
        <taxon>Pseudomonadati</taxon>
        <taxon>Aquificota</taxon>
        <taxon>Aquificia</taxon>
        <taxon>Aquificales</taxon>
        <taxon>Hydrogenothermaceae</taxon>
        <taxon>Sulfurihydrogenibium</taxon>
    </lineage>
</organism>
<comment type="cofactor">
    <cofactor evidence="9">
        <name>a divalent metal cation</name>
        <dbReference type="ChEBI" id="CHEBI:60240"/>
    </cofactor>
    <text evidence="9">Binds 1 divalent metal cation per subunit.</text>
</comment>
<comment type="caution">
    <text evidence="11">The sequence shown here is derived from an EMBL/GenBank/DDBJ whole genome shotgun (WGS) entry which is preliminary data.</text>
</comment>
<dbReference type="PANTHER" id="PTHR30457">
    <property type="entry name" value="5'-NUCLEOTIDASE SURE"/>
    <property type="match status" value="1"/>
</dbReference>
<comment type="cofactor">
    <cofactor evidence="2">
        <name>Mg(2+)</name>
        <dbReference type="ChEBI" id="CHEBI:18420"/>
    </cofactor>
</comment>
<dbReference type="NCBIfam" id="TIGR00087">
    <property type="entry name" value="surE"/>
    <property type="match status" value="1"/>
</dbReference>